<dbReference type="InterPro" id="IPR036388">
    <property type="entry name" value="WH-like_DNA-bd_sf"/>
</dbReference>
<keyword evidence="1 5" id="KW-0597">Phosphoprotein</keyword>
<dbReference type="CDD" id="cd17535">
    <property type="entry name" value="REC_NarL-like"/>
    <property type="match status" value="1"/>
</dbReference>
<dbReference type="PANTHER" id="PTHR43214:SF41">
    <property type="entry name" value="NITRATE_NITRITE RESPONSE REGULATOR PROTEIN NARP"/>
    <property type="match status" value="1"/>
</dbReference>
<dbReference type="PANTHER" id="PTHR43214">
    <property type="entry name" value="TWO-COMPONENT RESPONSE REGULATOR"/>
    <property type="match status" value="1"/>
</dbReference>
<feature type="domain" description="Response regulatory" evidence="7">
    <location>
        <begin position="3"/>
        <end position="119"/>
    </location>
</feature>
<dbReference type="Gene3D" id="1.10.10.10">
    <property type="entry name" value="Winged helix-like DNA-binding domain superfamily/Winged helix DNA-binding domain"/>
    <property type="match status" value="1"/>
</dbReference>
<dbReference type="AlphaFoldDB" id="A0A935C729"/>
<keyword evidence="3" id="KW-0238">DNA-binding</keyword>
<dbReference type="PROSITE" id="PS00622">
    <property type="entry name" value="HTH_LUXR_1"/>
    <property type="match status" value="1"/>
</dbReference>
<dbReference type="CDD" id="cd06170">
    <property type="entry name" value="LuxR_C_like"/>
    <property type="match status" value="1"/>
</dbReference>
<dbReference type="SMART" id="SM00421">
    <property type="entry name" value="HTH_LUXR"/>
    <property type="match status" value="1"/>
</dbReference>
<keyword evidence="9" id="KW-1185">Reference proteome</keyword>
<evidence type="ECO:0000256" key="5">
    <source>
        <dbReference type="PROSITE-ProRule" id="PRU00169"/>
    </source>
</evidence>
<dbReference type="InterPro" id="IPR001789">
    <property type="entry name" value="Sig_transdc_resp-reg_receiver"/>
</dbReference>
<dbReference type="PROSITE" id="PS50043">
    <property type="entry name" value="HTH_LUXR_2"/>
    <property type="match status" value="1"/>
</dbReference>
<evidence type="ECO:0000256" key="4">
    <source>
        <dbReference type="ARBA" id="ARBA00023163"/>
    </source>
</evidence>
<evidence type="ECO:0000256" key="2">
    <source>
        <dbReference type="ARBA" id="ARBA00023015"/>
    </source>
</evidence>
<keyword evidence="4" id="KW-0804">Transcription</keyword>
<dbReference type="SUPFAM" id="SSF52172">
    <property type="entry name" value="CheY-like"/>
    <property type="match status" value="1"/>
</dbReference>
<evidence type="ECO:0000313" key="8">
    <source>
        <dbReference type="EMBL" id="MBK6264761.1"/>
    </source>
</evidence>
<evidence type="ECO:0000259" key="6">
    <source>
        <dbReference type="PROSITE" id="PS50043"/>
    </source>
</evidence>
<dbReference type="InterPro" id="IPR011006">
    <property type="entry name" value="CheY-like_superfamily"/>
</dbReference>
<dbReference type="InterPro" id="IPR058245">
    <property type="entry name" value="NreC/VraR/RcsB-like_REC"/>
</dbReference>
<evidence type="ECO:0000256" key="3">
    <source>
        <dbReference type="ARBA" id="ARBA00023125"/>
    </source>
</evidence>
<dbReference type="Pfam" id="PF00196">
    <property type="entry name" value="GerE"/>
    <property type="match status" value="1"/>
</dbReference>
<dbReference type="GO" id="GO:0000160">
    <property type="term" value="P:phosphorelay signal transduction system"/>
    <property type="evidence" value="ECO:0007669"/>
    <property type="project" value="InterPro"/>
</dbReference>
<proteinExistence type="predicted"/>
<evidence type="ECO:0000313" key="9">
    <source>
        <dbReference type="Proteomes" id="UP000611723"/>
    </source>
</evidence>
<accession>A0A935C729</accession>
<organism evidence="8 9">
    <name type="scientific">Marivirga aurantiaca</name>
    <dbReference type="NCBI Taxonomy" id="2802615"/>
    <lineage>
        <taxon>Bacteria</taxon>
        <taxon>Pseudomonadati</taxon>
        <taxon>Bacteroidota</taxon>
        <taxon>Cytophagia</taxon>
        <taxon>Cytophagales</taxon>
        <taxon>Marivirgaceae</taxon>
        <taxon>Marivirga</taxon>
    </lineage>
</organism>
<dbReference type="SMART" id="SM00448">
    <property type="entry name" value="REC"/>
    <property type="match status" value="1"/>
</dbReference>
<dbReference type="PROSITE" id="PS50110">
    <property type="entry name" value="RESPONSE_REGULATORY"/>
    <property type="match status" value="1"/>
</dbReference>
<name>A0A935C729_9BACT</name>
<comment type="caution">
    <text evidence="8">The sequence shown here is derived from an EMBL/GenBank/DDBJ whole genome shotgun (WGS) entry which is preliminary data.</text>
</comment>
<dbReference type="EMBL" id="JAEQBW010000002">
    <property type="protein sequence ID" value="MBK6264761.1"/>
    <property type="molecule type" value="Genomic_DNA"/>
</dbReference>
<dbReference type="Proteomes" id="UP000611723">
    <property type="component" value="Unassembled WGS sequence"/>
</dbReference>
<evidence type="ECO:0000259" key="7">
    <source>
        <dbReference type="PROSITE" id="PS50110"/>
    </source>
</evidence>
<feature type="modified residue" description="4-aspartylphosphate" evidence="5">
    <location>
        <position position="54"/>
    </location>
</feature>
<sequence>MIKIVLADDHNLFAEGLANLLRRKREFSVEGVFNDGKGLINHLRRNPTDVALIDLNMPQMDGFTAIKHIKAEGILCKLIILSTYADEKLVKQAEEIGVDAYVLKDAEPDELAFTIKEVVENRYQFHFEHILRQADSNDRYPDDFIRKYKLSKREIEIVVLVKDGLTNQEIADKLNLSVLTVTTHRKNIILKLEVKNTIGLVRFAIENGL</sequence>
<gene>
    <name evidence="8" type="ORF">JKA74_06910</name>
</gene>
<dbReference type="InterPro" id="IPR039420">
    <property type="entry name" value="WalR-like"/>
</dbReference>
<feature type="domain" description="HTH luxR-type" evidence="6">
    <location>
        <begin position="143"/>
        <end position="208"/>
    </location>
</feature>
<protein>
    <submittedName>
        <fullName evidence="8">Response regulator transcription factor</fullName>
    </submittedName>
</protein>
<keyword evidence="2" id="KW-0805">Transcription regulation</keyword>
<dbReference type="RefSeq" id="WP_201430429.1">
    <property type="nucleotide sequence ID" value="NZ_JAEQBW010000002.1"/>
</dbReference>
<dbReference type="InterPro" id="IPR000792">
    <property type="entry name" value="Tscrpt_reg_LuxR_C"/>
</dbReference>
<dbReference type="PRINTS" id="PR00038">
    <property type="entry name" value="HTHLUXR"/>
</dbReference>
<dbReference type="Pfam" id="PF00072">
    <property type="entry name" value="Response_reg"/>
    <property type="match status" value="1"/>
</dbReference>
<reference evidence="8" key="1">
    <citation type="submission" date="2021-01" db="EMBL/GenBank/DDBJ databases">
        <title>Marivirga aurantiaca sp. nov., isolated from intertidal surface sediments.</title>
        <authorList>
            <person name="Zhang M."/>
        </authorList>
    </citation>
    <scope>NUCLEOTIDE SEQUENCE</scope>
    <source>
        <strain evidence="8">S37H4</strain>
    </source>
</reference>
<evidence type="ECO:0000256" key="1">
    <source>
        <dbReference type="ARBA" id="ARBA00022553"/>
    </source>
</evidence>
<dbReference type="Gene3D" id="3.40.50.2300">
    <property type="match status" value="1"/>
</dbReference>
<dbReference type="GO" id="GO:0006355">
    <property type="term" value="P:regulation of DNA-templated transcription"/>
    <property type="evidence" value="ECO:0007669"/>
    <property type="project" value="InterPro"/>
</dbReference>
<dbReference type="GO" id="GO:0003677">
    <property type="term" value="F:DNA binding"/>
    <property type="evidence" value="ECO:0007669"/>
    <property type="project" value="UniProtKB-KW"/>
</dbReference>